<dbReference type="InterPro" id="IPR001650">
    <property type="entry name" value="Helicase_C-like"/>
</dbReference>
<dbReference type="SUPFAM" id="SSF52540">
    <property type="entry name" value="P-loop containing nucleoside triphosphate hydrolases"/>
    <property type="match status" value="1"/>
</dbReference>
<keyword evidence="5 10" id="KW-0347">Helicase</keyword>
<proteinExistence type="inferred from homology"/>
<keyword evidence="4" id="KW-0378">Hydrolase</keyword>
<organism evidence="10">
    <name type="scientific">Hokovirus HKV1</name>
    <dbReference type="NCBI Taxonomy" id="1977638"/>
    <lineage>
        <taxon>Viruses</taxon>
        <taxon>Varidnaviria</taxon>
        <taxon>Bamfordvirae</taxon>
        <taxon>Nucleocytoviricota</taxon>
        <taxon>Megaviricetes</taxon>
        <taxon>Imitervirales</taxon>
        <taxon>Mimiviridae</taxon>
        <taxon>Klosneuvirinae</taxon>
        <taxon>Hokovirus</taxon>
    </lineage>
</organism>
<dbReference type="Gene3D" id="3.40.50.300">
    <property type="entry name" value="P-loop containing nucleotide triphosphate hydrolases"/>
    <property type="match status" value="2"/>
</dbReference>
<evidence type="ECO:0000256" key="3">
    <source>
        <dbReference type="ARBA" id="ARBA00022741"/>
    </source>
</evidence>
<evidence type="ECO:0000256" key="5">
    <source>
        <dbReference type="ARBA" id="ARBA00022806"/>
    </source>
</evidence>
<evidence type="ECO:0000259" key="9">
    <source>
        <dbReference type="PROSITE" id="PS51194"/>
    </source>
</evidence>
<keyword evidence="3" id="KW-0547">Nucleotide-binding</keyword>
<evidence type="ECO:0000256" key="4">
    <source>
        <dbReference type="ARBA" id="ARBA00022801"/>
    </source>
</evidence>
<gene>
    <name evidence="10" type="ORF">Hokovirus_3_104</name>
</gene>
<dbReference type="EC" id="3.6.4.13" evidence="2"/>
<keyword evidence="6" id="KW-0067">ATP-binding</keyword>
<dbReference type="CDD" id="cd18791">
    <property type="entry name" value="SF2_C_RHA"/>
    <property type="match status" value="1"/>
</dbReference>
<dbReference type="GO" id="GO:0003724">
    <property type="term" value="F:RNA helicase activity"/>
    <property type="evidence" value="ECO:0007669"/>
    <property type="project" value="UniProtKB-EC"/>
</dbReference>
<dbReference type="SMART" id="SM00487">
    <property type="entry name" value="DEXDc"/>
    <property type="match status" value="1"/>
</dbReference>
<dbReference type="PROSITE" id="PS51192">
    <property type="entry name" value="HELICASE_ATP_BIND_1"/>
    <property type="match status" value="1"/>
</dbReference>
<dbReference type="PANTHER" id="PTHR18934">
    <property type="entry name" value="ATP-DEPENDENT RNA HELICASE"/>
    <property type="match status" value="1"/>
</dbReference>
<dbReference type="PANTHER" id="PTHR18934:SF91">
    <property type="entry name" value="PRE-MRNA-SPLICING FACTOR ATP-DEPENDENT RNA HELICASE PRP16"/>
    <property type="match status" value="1"/>
</dbReference>
<dbReference type="EMBL" id="KY684105">
    <property type="protein sequence ID" value="ARF10831.1"/>
    <property type="molecule type" value="Genomic_DNA"/>
</dbReference>
<evidence type="ECO:0000256" key="2">
    <source>
        <dbReference type="ARBA" id="ARBA00012552"/>
    </source>
</evidence>
<evidence type="ECO:0000256" key="6">
    <source>
        <dbReference type="ARBA" id="ARBA00022840"/>
    </source>
</evidence>
<evidence type="ECO:0000259" key="8">
    <source>
        <dbReference type="PROSITE" id="PS51192"/>
    </source>
</evidence>
<dbReference type="InterPro" id="IPR027417">
    <property type="entry name" value="P-loop_NTPase"/>
</dbReference>
<reference evidence="10" key="1">
    <citation type="journal article" date="2017" name="Science">
        <title>Giant viruses with an expanded complement of translation system components.</title>
        <authorList>
            <person name="Schulz F."/>
            <person name="Yutin N."/>
            <person name="Ivanova N.N."/>
            <person name="Ortega D.R."/>
            <person name="Lee T.K."/>
            <person name="Vierheilig J."/>
            <person name="Daims H."/>
            <person name="Horn M."/>
            <person name="Wagner M."/>
            <person name="Jensen G.J."/>
            <person name="Kyrpides N.C."/>
            <person name="Koonin E.V."/>
            <person name="Woyke T."/>
        </authorList>
    </citation>
    <scope>NUCLEOTIDE SEQUENCE</scope>
    <source>
        <strain evidence="10">HKV1</strain>
    </source>
</reference>
<name>A0A1V0SGN4_9VIRU</name>
<sequence length="1648" mass="196582">MAKYFKFSQIFINEINTNVIKKEFPILNNSDSKLLLTYLIDILELIVIKYSFRHINYEKVLKKNSYEDIIGCLYMLLPFLNKEIKSTKLIKNIQDIYTLRQDNETDLLKQIEPEYIYSNLQYGRIDRTTNKEINYHLEHLHNNYVLLKETIINTANKLYVNWIDVYPIPCDHKYFQSLELFKNTKKVFEKKHLGGVPYYDPFYDNESNVNVLAQLYAKNYAGLDISNIYNTLRNDLYSQIQDIKWLIYDVKFDSKQLDIIKLVFDINNNKIFEDLQKYENNTITIYEILNLILPLGKIIEANNFYNDPVKWHQTEMQQSFKNKIMELKHYKSQNTTDCIKKIIIYITKFFDSYNKNNDEYINNGYVKLPETMKKEVRIKNYEITENNMDNIYKTVQKSFSSIRDEWLFNYIAYCLFRFKKTWYGYKIERDNKIDVIVHNAVNFKLTFKNFYNFTKAIVSYDSKYKKRKQEKKQTKKRTFVQYEYLWRSIEKKEKLEILSKINDNSKEQWFNITNNILLVHDNLLGIKNKETVNTIMQLIKEKIYDNITRIIFETMTFNGILSIYQPDFKFTQNKSNYSELIEEKIKNFKNNKLLENCFYYLNNKKYTGMKFNYYNKNTASLEQKEYLEYMTTTHSKEKYGSWNEVYAMNWISQILFYHKYLNNRVIYVTGGTGVGKSTQVPKLLLYCLKFLDYKYEGKIICSQPRIPPTKKSSETISGQLGVPIKETSKITLDDIETNNYYVQMKYAKKKEIHVKNTKNLTLTIATDGIIYEVIKNNPLLKKKIYTNNTFQYKEDNEYDIVLIDEAHEHNKNMDMSLTLLNYSLYHNNSIKLVIVSATMDKDELKYRRFFRNINDNLIYPHNVIIREHQLDRINVDRRIHIFSPIATNATQYEIKETYDIKVDDIYNLVNDLIRENKGDILIFQPGVNEIHKMVSKLNEMTPDNVIAIPYHGNMDTNKKSFIEDLNDEKRAQIIYPKNVEYDNKFIDKKSIKYVPQGTYTRVIIVATNLAEASITINSLKYVIDTGTRKVLDYNYYTRTDKVVKSFITEARRKQRKGRVGRKSSGSVYYTYKEGEMYDNVDKYDITTTNLASLLYSLLKNCDDVNLIMNLDINNILINNKNTDINFIKNMVNRDIYKIIKKQYYYKNSNKVNIINYYGNNKHYDYINNIEPHKRFITGYQLDTINDKNCSFYIIHPDETIIYRNILGNIVKCDEMNLYNERTKLLKSDKIKYSWNYLIELNTVYKKDKDICKTVYGQLFFDILKNNKFFVGEETENEKLEWVNMILYSSNIGCLKEIIQVLTFLYVAKISLKNMAFQTSIKKNNTDYLIKLLNLYKNDYGDITSIYDITNEINTSFNIKMDLNIKQEDVTQKIIKAKSDYFNGKLLDKQIFNIFNKLDTQGILTKNIDKLSNLELENIKEFFINIQNIKQEYDYDKIYDWCKSHYLNVSTVKNYILYYKKFTNNITNILLNNEYKSIINKNIINNLNPKQKIINTFLFSSGYKLLINYHPGFLYAYFPMIDNSENLLKIDSVNNMPLTFARNYNNYIYAESLDPFDKKISLIINLTPKIIQENVPFIFSPSKIKYNYSLKYTNLKYYKDIMTTFYNDMLRSYSSQIYLTLMKIHDQDKLFVDSIKKYIEHQKQILNNK</sequence>
<dbReference type="GO" id="GO:0003723">
    <property type="term" value="F:RNA binding"/>
    <property type="evidence" value="ECO:0007669"/>
    <property type="project" value="TreeGrafter"/>
</dbReference>
<comment type="similarity">
    <text evidence="1">Belongs to the DEAD box helicase family. DEAH subfamily.</text>
</comment>
<evidence type="ECO:0000256" key="7">
    <source>
        <dbReference type="ARBA" id="ARBA00047984"/>
    </source>
</evidence>
<evidence type="ECO:0000313" key="10">
    <source>
        <dbReference type="EMBL" id="ARF10831.1"/>
    </source>
</evidence>
<dbReference type="PROSITE" id="PS51194">
    <property type="entry name" value="HELICASE_CTER"/>
    <property type="match status" value="1"/>
</dbReference>
<dbReference type="InterPro" id="IPR014001">
    <property type="entry name" value="Helicase_ATP-bd"/>
</dbReference>
<comment type="catalytic activity">
    <reaction evidence="7">
        <text>ATP + H2O = ADP + phosphate + H(+)</text>
        <dbReference type="Rhea" id="RHEA:13065"/>
        <dbReference type="ChEBI" id="CHEBI:15377"/>
        <dbReference type="ChEBI" id="CHEBI:15378"/>
        <dbReference type="ChEBI" id="CHEBI:30616"/>
        <dbReference type="ChEBI" id="CHEBI:43474"/>
        <dbReference type="ChEBI" id="CHEBI:456216"/>
        <dbReference type="EC" id="3.6.4.13"/>
    </reaction>
</comment>
<protein>
    <recommendedName>
        <fullName evidence="2">RNA helicase</fullName>
        <ecNumber evidence="2">3.6.4.13</ecNumber>
    </recommendedName>
</protein>
<dbReference type="GO" id="GO:0005524">
    <property type="term" value="F:ATP binding"/>
    <property type="evidence" value="ECO:0007669"/>
    <property type="project" value="UniProtKB-KW"/>
</dbReference>
<evidence type="ECO:0000256" key="1">
    <source>
        <dbReference type="ARBA" id="ARBA00008792"/>
    </source>
</evidence>
<dbReference type="SMART" id="SM00490">
    <property type="entry name" value="HELICc"/>
    <property type="match status" value="1"/>
</dbReference>
<accession>A0A1V0SGN4</accession>
<feature type="domain" description="Helicase ATP-binding" evidence="8">
    <location>
        <begin position="657"/>
        <end position="857"/>
    </location>
</feature>
<dbReference type="GO" id="GO:0016787">
    <property type="term" value="F:hydrolase activity"/>
    <property type="evidence" value="ECO:0007669"/>
    <property type="project" value="UniProtKB-KW"/>
</dbReference>
<feature type="domain" description="Helicase C-terminal" evidence="9">
    <location>
        <begin position="904"/>
        <end position="1101"/>
    </location>
</feature>